<sequence length="610" mass="69891">MKKMKRNAIRIIAFIAVMSLISCKKFLDKQPNDMLNIDQVFLLRAETDRYLANVYSYIPDPLVSNGVNYTPISDEADWVFNWPHQQLNTGNWSPVNTPYDIWSKYYKGIRAASTYIHRVEECTECEQSTSGGYTGFREQTREQARVLRAFYYFLLLRQYGPVPLLPDQPLPIDAPLSEIQLPRNSYDECVDFIVSELDKAMQILVENPVSAAEYGRTTAQMARALKARVLLYAASPQWNGNTEYADLKNKDGKALVSQTYNQDKWRRAADAAKALIDKLPNGLYKKNASNGQFDPYLSYQYVFLDRWNSEVIWARPNTGDNIRWERCASPRQLGGYIGLAPSQQLVDEYEMANGLSPFADGSTTANPVINPASGYSENGFSTTATTYTKAGIHNMYVGREPRFYVSIGYNGMDWIFKGTDGKTITRVELYATGRDGYNGSNDHSNTGYTTVKMVHPESNVRNSVHVLKSWIFFRLAETYLNYAEALNEYDPGNADIAKYINLIRERAGLPVLPAGLNQEQMRQKIRHERRIELAFEEHRLWDVKRWKIAEQTDSAPIYGMNVTAGTSFTDLNFYKRTQSETRAFQKKHMLWPIPQSEIDRNNKLVQNPEW</sequence>
<evidence type="ECO:0000313" key="9">
    <source>
        <dbReference type="Proteomes" id="UP000219281"/>
    </source>
</evidence>
<evidence type="ECO:0000256" key="1">
    <source>
        <dbReference type="ARBA" id="ARBA00004442"/>
    </source>
</evidence>
<keyword evidence="5" id="KW-0998">Cell outer membrane</keyword>
<protein>
    <submittedName>
        <fullName evidence="8">Starch-binding associating with outer membrane</fullName>
    </submittedName>
</protein>
<evidence type="ECO:0000256" key="5">
    <source>
        <dbReference type="ARBA" id="ARBA00023237"/>
    </source>
</evidence>
<feature type="domain" description="SusD-like N-terminal" evidence="7">
    <location>
        <begin position="25"/>
        <end position="231"/>
    </location>
</feature>
<dbReference type="AlphaFoldDB" id="A0A285ZS11"/>
<keyword evidence="9" id="KW-1185">Reference proteome</keyword>
<dbReference type="InterPro" id="IPR033985">
    <property type="entry name" value="SusD-like_N"/>
</dbReference>
<dbReference type="EMBL" id="OCMT01000001">
    <property type="protein sequence ID" value="SOD12443.1"/>
    <property type="molecule type" value="Genomic_DNA"/>
</dbReference>
<dbReference type="RefSeq" id="WP_171047812.1">
    <property type="nucleotide sequence ID" value="NZ_OCMT01000001.1"/>
</dbReference>
<evidence type="ECO:0000259" key="6">
    <source>
        <dbReference type="Pfam" id="PF07980"/>
    </source>
</evidence>
<evidence type="ECO:0000313" key="8">
    <source>
        <dbReference type="EMBL" id="SOD12443.1"/>
    </source>
</evidence>
<dbReference type="InterPro" id="IPR012944">
    <property type="entry name" value="SusD_RagB_dom"/>
</dbReference>
<name>A0A285ZS11_9SPHI</name>
<dbReference type="Pfam" id="PF07980">
    <property type="entry name" value="SusD_RagB"/>
    <property type="match status" value="1"/>
</dbReference>
<accession>A0A285ZS11</accession>
<feature type="domain" description="RagB/SusD" evidence="6">
    <location>
        <begin position="325"/>
        <end position="610"/>
    </location>
</feature>
<dbReference type="GO" id="GO:0009279">
    <property type="term" value="C:cell outer membrane"/>
    <property type="evidence" value="ECO:0007669"/>
    <property type="project" value="UniProtKB-SubCell"/>
</dbReference>
<dbReference type="Proteomes" id="UP000219281">
    <property type="component" value="Unassembled WGS sequence"/>
</dbReference>
<evidence type="ECO:0000256" key="2">
    <source>
        <dbReference type="ARBA" id="ARBA00006275"/>
    </source>
</evidence>
<dbReference type="PROSITE" id="PS51257">
    <property type="entry name" value="PROKAR_LIPOPROTEIN"/>
    <property type="match status" value="1"/>
</dbReference>
<dbReference type="InterPro" id="IPR011990">
    <property type="entry name" value="TPR-like_helical_dom_sf"/>
</dbReference>
<comment type="subcellular location">
    <subcellularLocation>
        <location evidence="1">Cell outer membrane</location>
    </subcellularLocation>
</comment>
<evidence type="ECO:0000256" key="3">
    <source>
        <dbReference type="ARBA" id="ARBA00022729"/>
    </source>
</evidence>
<organism evidence="8 9">
    <name type="scientific">Pedobacter xixiisoli</name>
    <dbReference type="NCBI Taxonomy" id="1476464"/>
    <lineage>
        <taxon>Bacteria</taxon>
        <taxon>Pseudomonadati</taxon>
        <taxon>Bacteroidota</taxon>
        <taxon>Sphingobacteriia</taxon>
        <taxon>Sphingobacteriales</taxon>
        <taxon>Sphingobacteriaceae</taxon>
        <taxon>Pedobacter</taxon>
    </lineage>
</organism>
<dbReference type="SUPFAM" id="SSF48452">
    <property type="entry name" value="TPR-like"/>
    <property type="match status" value="1"/>
</dbReference>
<reference evidence="9" key="1">
    <citation type="submission" date="2017-09" db="EMBL/GenBank/DDBJ databases">
        <authorList>
            <person name="Varghese N."/>
            <person name="Submissions S."/>
        </authorList>
    </citation>
    <scope>NUCLEOTIDE SEQUENCE [LARGE SCALE GENOMIC DNA]</scope>
    <source>
        <strain evidence="9">CGMCC 1.12803</strain>
    </source>
</reference>
<gene>
    <name evidence="8" type="ORF">SAMN06297358_0672</name>
</gene>
<evidence type="ECO:0000256" key="4">
    <source>
        <dbReference type="ARBA" id="ARBA00023136"/>
    </source>
</evidence>
<evidence type="ECO:0000259" key="7">
    <source>
        <dbReference type="Pfam" id="PF14322"/>
    </source>
</evidence>
<dbReference type="Pfam" id="PF14322">
    <property type="entry name" value="SusD-like_3"/>
    <property type="match status" value="1"/>
</dbReference>
<keyword evidence="4" id="KW-0472">Membrane</keyword>
<comment type="similarity">
    <text evidence="2">Belongs to the SusD family.</text>
</comment>
<dbReference type="Gene3D" id="1.25.40.390">
    <property type="match status" value="1"/>
</dbReference>
<proteinExistence type="inferred from homology"/>
<keyword evidence="3" id="KW-0732">Signal</keyword>